<evidence type="ECO:0000313" key="3">
    <source>
        <dbReference type="Proteomes" id="UP000614350"/>
    </source>
</evidence>
<feature type="region of interest" description="Disordered" evidence="1">
    <location>
        <begin position="34"/>
        <end position="56"/>
    </location>
</feature>
<feature type="region of interest" description="Disordered" evidence="1">
    <location>
        <begin position="1"/>
        <end position="20"/>
    </location>
</feature>
<feature type="compositionally biased region" description="Basic and acidic residues" evidence="1">
    <location>
        <begin position="1"/>
        <end position="15"/>
    </location>
</feature>
<protein>
    <submittedName>
        <fullName evidence="2">Uncharacterized protein</fullName>
    </submittedName>
</protein>
<dbReference type="Proteomes" id="UP000614350">
    <property type="component" value="Unassembled WGS sequence"/>
</dbReference>
<dbReference type="EMBL" id="JACSEA010000003">
    <property type="protein sequence ID" value="KAF7404646.1"/>
    <property type="molecule type" value="Genomic_DNA"/>
</dbReference>
<gene>
    <name evidence="2" type="ORF">HZH66_003552</name>
</gene>
<comment type="caution">
    <text evidence="2">The sequence shown here is derived from an EMBL/GenBank/DDBJ whole genome shotgun (WGS) entry which is preliminary data.</text>
</comment>
<keyword evidence="3" id="KW-1185">Reference proteome</keyword>
<reference evidence="2" key="1">
    <citation type="journal article" date="2020" name="G3 (Bethesda)">
        <title>High-Quality Assemblies for Three Invasive Social Wasps from the &lt;i&gt;Vespula&lt;/i&gt; Genus.</title>
        <authorList>
            <person name="Harrop T.W.R."/>
            <person name="Guhlin J."/>
            <person name="McLaughlin G.M."/>
            <person name="Permina E."/>
            <person name="Stockwell P."/>
            <person name="Gilligan J."/>
            <person name="Le Lec M.F."/>
            <person name="Gruber M.A.M."/>
            <person name="Quinn O."/>
            <person name="Lovegrove M."/>
            <person name="Duncan E.J."/>
            <person name="Remnant E.J."/>
            <person name="Van Eeckhoven J."/>
            <person name="Graham B."/>
            <person name="Knapp R.A."/>
            <person name="Langford K.W."/>
            <person name="Kronenberg Z."/>
            <person name="Press M.O."/>
            <person name="Eacker S.M."/>
            <person name="Wilson-Rankin E.E."/>
            <person name="Purcell J."/>
            <person name="Lester P.J."/>
            <person name="Dearden P.K."/>
        </authorList>
    </citation>
    <scope>NUCLEOTIDE SEQUENCE</scope>
    <source>
        <strain evidence="2">Marl-1</strain>
    </source>
</reference>
<proteinExistence type="predicted"/>
<dbReference type="AlphaFoldDB" id="A0A834KDA1"/>
<sequence length="129" mass="14591">MDEKIWAQRPQRELSNDPSPAILVRLSPKLRNLAGGSVGRRKAPVAPSTPEYRSPVTDQKELRYSSLCKSKQKYLKVNISETTPPQCQTNMRRDRAPYLKTIFRSLERSPCALHARISFTKIGPIGAEI</sequence>
<evidence type="ECO:0000313" key="2">
    <source>
        <dbReference type="EMBL" id="KAF7404646.1"/>
    </source>
</evidence>
<accession>A0A834KDA1</accession>
<name>A0A834KDA1_VESVU</name>
<evidence type="ECO:0000256" key="1">
    <source>
        <dbReference type="SAM" id="MobiDB-lite"/>
    </source>
</evidence>
<organism evidence="2 3">
    <name type="scientific">Vespula vulgaris</name>
    <name type="common">Yellow jacket</name>
    <name type="synonym">Wasp</name>
    <dbReference type="NCBI Taxonomy" id="7454"/>
    <lineage>
        <taxon>Eukaryota</taxon>
        <taxon>Metazoa</taxon>
        <taxon>Ecdysozoa</taxon>
        <taxon>Arthropoda</taxon>
        <taxon>Hexapoda</taxon>
        <taxon>Insecta</taxon>
        <taxon>Pterygota</taxon>
        <taxon>Neoptera</taxon>
        <taxon>Endopterygota</taxon>
        <taxon>Hymenoptera</taxon>
        <taxon>Apocrita</taxon>
        <taxon>Aculeata</taxon>
        <taxon>Vespoidea</taxon>
        <taxon>Vespidae</taxon>
        <taxon>Vespinae</taxon>
        <taxon>Vespula</taxon>
    </lineage>
</organism>